<dbReference type="OrthoDB" id="1050778at2"/>
<feature type="coiled-coil region" evidence="1">
    <location>
        <begin position="437"/>
        <end position="519"/>
    </location>
</feature>
<feature type="coiled-coil region" evidence="1">
    <location>
        <begin position="779"/>
        <end position="820"/>
    </location>
</feature>
<evidence type="ECO:0000256" key="1">
    <source>
        <dbReference type="SAM" id="Coils"/>
    </source>
</evidence>
<feature type="coiled-coil region" evidence="1">
    <location>
        <begin position="866"/>
        <end position="943"/>
    </location>
</feature>
<dbReference type="GO" id="GO:0000146">
    <property type="term" value="F:microfilament motor activity"/>
    <property type="evidence" value="ECO:0007669"/>
    <property type="project" value="TreeGrafter"/>
</dbReference>
<dbReference type="EMBL" id="CP039393">
    <property type="protein sequence ID" value="QCD34404.1"/>
    <property type="molecule type" value="Genomic_DNA"/>
</dbReference>
<dbReference type="PROSITE" id="PS51257">
    <property type="entry name" value="PROKAR_LIPOPROTEIN"/>
    <property type="match status" value="1"/>
</dbReference>
<dbReference type="PANTHER" id="PTHR45615:SF40">
    <property type="entry name" value="MYOSIN HEAVY CHAIN, NON-MUSCLE"/>
    <property type="match status" value="1"/>
</dbReference>
<evidence type="ECO:0000313" key="2">
    <source>
        <dbReference type="EMBL" id="QCD34404.1"/>
    </source>
</evidence>
<protein>
    <submittedName>
        <fullName evidence="2">Uncharacterized protein</fullName>
    </submittedName>
</protein>
<dbReference type="KEGG" id="mgod:E7746_00140"/>
<dbReference type="GO" id="GO:0016460">
    <property type="term" value="C:myosin II complex"/>
    <property type="evidence" value="ECO:0007669"/>
    <property type="project" value="TreeGrafter"/>
</dbReference>
<dbReference type="GO" id="GO:0032982">
    <property type="term" value="C:myosin filament"/>
    <property type="evidence" value="ECO:0007669"/>
    <property type="project" value="TreeGrafter"/>
</dbReference>
<dbReference type="RefSeq" id="WP_136409423.1">
    <property type="nucleotide sequence ID" value="NZ_CP039393.1"/>
</dbReference>
<feature type="coiled-coil region" evidence="1">
    <location>
        <begin position="33"/>
        <end position="129"/>
    </location>
</feature>
<dbReference type="GO" id="GO:0005737">
    <property type="term" value="C:cytoplasm"/>
    <property type="evidence" value="ECO:0007669"/>
    <property type="project" value="TreeGrafter"/>
</dbReference>
<accession>A0A4P7VCI6</accession>
<sequence length="944" mass="105229">MKKLTYLVASLLTTATVGMTFTGCIDNDEPYGIEQLRGAKAELLKSKKALIEADAQYKLALAEAEKVKAAAEAAKFDAERAKTEAEIAEIRQRMDDAARIAEQTLQNLKVAYEQALLAYEKERLELSQQQQTILDGFYRKYFTALNNYNEKYMEYVRAQKDLVANALDPDGIAYDAKKRVEDAVANAQKALDDAQANIEDYNEQLADAKTWKPSELGAKLTAYQDQVEENTEKMKLIDLTIAENNNESEEGKALVAAKKALDALYNEEVEIPAYTFNADGAITIPGLTEPEEVIGEGWSYTWNSQYGYHGYNDAFNRLGNFKNSIRRYVLDDNDVEWTKAEINNLEAEKKEKTAEFDNLFAGWKMFADAYNVGAAPKYDAIIGYDELKKAVDAYNAQVPATQAAKDAYYAAQKAAQEAWDAYNEKNNLEGDAWSDYYEAVNAANEAYNKAVEAANNELDKTITALNNAVVKAQQEKNAADSKYMIAQGLADKYDDNDLKEAALAALKVAEDAAKALETAEKARDEQAPKAQAKAEKANDLAAATRDNAITDAEKARKLAINDAPQIADPLLDAANAADNKVNEAQDAYNEAWNELSELVRVWDNETQSYTGVYGAIDNQVEEINKEYQYEEEWYDGENWHTYTWMPASDYSLFYQFENEVNGSQWDAEVAIPECSVADVCAYSSSNMKYNIIALSNKIYGSYYYDKNDDDILGIPSAQLIPLTKDDIDKMLAKYGVDEINYPNSYNYYFGLFGITLYYDNRIEVANAYITNKPAIEAAFEDVQTQIDNLVASREELSDKIDEAGKAVEAAQEAVDELNADSWAEYYELQRQNDVADKMIIAISAAAEATGVAQTEQWTQETIDAAIENIEQSIKDEEESIPDLEEALARAKYILDQYEKGLISSAELAALDVEEAKLAMDAAKEKLDAAKARLDAAIKSVENAE</sequence>
<evidence type="ECO:0000313" key="3">
    <source>
        <dbReference type="Proteomes" id="UP000297031"/>
    </source>
</evidence>
<keyword evidence="1" id="KW-0175">Coiled coil</keyword>
<feature type="coiled-coil region" evidence="1">
    <location>
        <begin position="335"/>
        <end position="362"/>
    </location>
</feature>
<dbReference type="PANTHER" id="PTHR45615">
    <property type="entry name" value="MYOSIN HEAVY CHAIN, NON-MUSCLE"/>
    <property type="match status" value="1"/>
</dbReference>
<organism evidence="2 3">
    <name type="scientific">Muribaculum gordoncarteri</name>
    <dbReference type="NCBI Taxonomy" id="2530390"/>
    <lineage>
        <taxon>Bacteria</taxon>
        <taxon>Pseudomonadati</taxon>
        <taxon>Bacteroidota</taxon>
        <taxon>Bacteroidia</taxon>
        <taxon>Bacteroidales</taxon>
        <taxon>Muribaculaceae</taxon>
        <taxon>Muribaculum</taxon>
    </lineage>
</organism>
<dbReference type="Proteomes" id="UP000297031">
    <property type="component" value="Chromosome"/>
</dbReference>
<reference evidence="2 3" key="1">
    <citation type="submission" date="2019-02" db="EMBL/GenBank/DDBJ databases">
        <title>Isolation and identification of novel species under the genus Muribaculum.</title>
        <authorList>
            <person name="Miyake S."/>
            <person name="Ding Y."/>
            <person name="Low A."/>
            <person name="Soh M."/>
            <person name="Seedorf H."/>
        </authorList>
    </citation>
    <scope>NUCLEOTIDE SEQUENCE [LARGE SCALE GENOMIC DNA]</scope>
    <source>
        <strain evidence="2 3">TLL-A4</strain>
    </source>
</reference>
<gene>
    <name evidence="2" type="ORF">E7746_00140</name>
</gene>
<feature type="coiled-coil region" evidence="1">
    <location>
        <begin position="177"/>
        <end position="211"/>
    </location>
</feature>
<dbReference type="AlphaFoldDB" id="A0A4P7VCI6"/>
<name>A0A4P7VCI6_9BACT</name>
<proteinExistence type="predicted"/>
<keyword evidence="3" id="KW-1185">Reference proteome</keyword>
<dbReference type="GO" id="GO:0051015">
    <property type="term" value="F:actin filament binding"/>
    <property type="evidence" value="ECO:0007669"/>
    <property type="project" value="TreeGrafter"/>
</dbReference>